<evidence type="ECO:0000313" key="2">
    <source>
        <dbReference type="Proteomes" id="UP000595140"/>
    </source>
</evidence>
<organism evidence="1 2">
    <name type="scientific">Cuscuta campestris</name>
    <dbReference type="NCBI Taxonomy" id="132261"/>
    <lineage>
        <taxon>Eukaryota</taxon>
        <taxon>Viridiplantae</taxon>
        <taxon>Streptophyta</taxon>
        <taxon>Embryophyta</taxon>
        <taxon>Tracheophyta</taxon>
        <taxon>Spermatophyta</taxon>
        <taxon>Magnoliopsida</taxon>
        <taxon>eudicotyledons</taxon>
        <taxon>Gunneridae</taxon>
        <taxon>Pentapetalae</taxon>
        <taxon>asterids</taxon>
        <taxon>lamiids</taxon>
        <taxon>Solanales</taxon>
        <taxon>Convolvulaceae</taxon>
        <taxon>Cuscuteae</taxon>
        <taxon>Cuscuta</taxon>
        <taxon>Cuscuta subgen. Grammica</taxon>
        <taxon>Cuscuta sect. Cleistogrammica</taxon>
    </lineage>
</organism>
<sequence>MPNHIPSFTSFLIYALPMYSDEETTNYIEMVFMYEHVSYRIKKRVVDASGSATLVVFENVGCLLLHNSCSEMMKYCESVSGGDIQPYGFNELRSSVHTSMSSILPIM</sequence>
<accession>A0A484M9L6</accession>
<keyword evidence="2" id="KW-1185">Reference proteome</keyword>
<dbReference type="InterPro" id="IPR012340">
    <property type="entry name" value="NA-bd_OB-fold"/>
</dbReference>
<evidence type="ECO:0000313" key="1">
    <source>
        <dbReference type="EMBL" id="VFQ85259.1"/>
    </source>
</evidence>
<reference evidence="1 2" key="1">
    <citation type="submission" date="2018-04" db="EMBL/GenBank/DDBJ databases">
        <authorList>
            <person name="Vogel A."/>
        </authorList>
    </citation>
    <scope>NUCLEOTIDE SEQUENCE [LARGE SCALE GENOMIC DNA]</scope>
</reference>
<dbReference type="OrthoDB" id="1924490at2759"/>
<dbReference type="Proteomes" id="UP000595140">
    <property type="component" value="Unassembled WGS sequence"/>
</dbReference>
<dbReference type="AlphaFoldDB" id="A0A484M9L6"/>
<dbReference type="Gene3D" id="2.40.50.140">
    <property type="entry name" value="Nucleic acid-binding proteins"/>
    <property type="match status" value="1"/>
</dbReference>
<name>A0A484M9L6_9ASTE</name>
<gene>
    <name evidence="1" type="ORF">CCAM_LOCUS27035</name>
</gene>
<proteinExistence type="predicted"/>
<protein>
    <submittedName>
        <fullName evidence="1">Uncharacterized protein</fullName>
    </submittedName>
</protein>
<dbReference type="EMBL" id="OOIL02002905">
    <property type="protein sequence ID" value="VFQ85259.1"/>
    <property type="molecule type" value="Genomic_DNA"/>
</dbReference>